<name>A0ABU7D5X2_9TELE</name>
<keyword evidence="3" id="KW-1185">Reference proteome</keyword>
<feature type="region of interest" description="Disordered" evidence="1">
    <location>
        <begin position="80"/>
        <end position="99"/>
    </location>
</feature>
<evidence type="ECO:0000256" key="1">
    <source>
        <dbReference type="SAM" id="MobiDB-lite"/>
    </source>
</evidence>
<sequence length="99" mass="10822">MLGDRSTCPSCSGEVAAVDKQHYGDEAEKENGRENTRSQLPRTSKPLPSTCRPSLVQLAEPATLVIVFAGVYAGRYFRGKASLSHNSPPYLSRHHRSPP</sequence>
<feature type="compositionally biased region" description="Basic and acidic residues" evidence="1">
    <location>
        <begin position="17"/>
        <end position="36"/>
    </location>
</feature>
<proteinExistence type="predicted"/>
<protein>
    <submittedName>
        <fullName evidence="2">Uncharacterized protein</fullName>
    </submittedName>
</protein>
<comment type="caution">
    <text evidence="2">The sequence shown here is derived from an EMBL/GenBank/DDBJ whole genome shotgun (WGS) entry which is preliminary data.</text>
</comment>
<organism evidence="2 3">
    <name type="scientific">Characodon lateralis</name>
    <dbReference type="NCBI Taxonomy" id="208331"/>
    <lineage>
        <taxon>Eukaryota</taxon>
        <taxon>Metazoa</taxon>
        <taxon>Chordata</taxon>
        <taxon>Craniata</taxon>
        <taxon>Vertebrata</taxon>
        <taxon>Euteleostomi</taxon>
        <taxon>Actinopterygii</taxon>
        <taxon>Neopterygii</taxon>
        <taxon>Teleostei</taxon>
        <taxon>Neoteleostei</taxon>
        <taxon>Acanthomorphata</taxon>
        <taxon>Ovalentaria</taxon>
        <taxon>Atherinomorphae</taxon>
        <taxon>Cyprinodontiformes</taxon>
        <taxon>Goodeidae</taxon>
        <taxon>Characodon</taxon>
    </lineage>
</organism>
<feature type="region of interest" description="Disordered" evidence="1">
    <location>
        <begin position="1"/>
        <end position="50"/>
    </location>
</feature>
<evidence type="ECO:0000313" key="3">
    <source>
        <dbReference type="Proteomes" id="UP001352852"/>
    </source>
</evidence>
<accession>A0ABU7D5X2</accession>
<gene>
    <name evidence="2" type="ORF">CHARACLAT_000737</name>
</gene>
<dbReference type="Proteomes" id="UP001352852">
    <property type="component" value="Unassembled WGS sequence"/>
</dbReference>
<reference evidence="2 3" key="1">
    <citation type="submission" date="2021-06" db="EMBL/GenBank/DDBJ databases">
        <authorList>
            <person name="Palmer J.M."/>
        </authorList>
    </citation>
    <scope>NUCLEOTIDE SEQUENCE [LARGE SCALE GENOMIC DNA]</scope>
    <source>
        <strain evidence="2 3">CL_MEX2019</strain>
        <tissue evidence="2">Muscle</tissue>
    </source>
</reference>
<dbReference type="EMBL" id="JAHUTJ010016420">
    <property type="protein sequence ID" value="MED6269564.1"/>
    <property type="molecule type" value="Genomic_DNA"/>
</dbReference>
<evidence type="ECO:0000313" key="2">
    <source>
        <dbReference type="EMBL" id="MED6269564.1"/>
    </source>
</evidence>